<dbReference type="PANTHER" id="PTHR10252:SF5">
    <property type="entry name" value="DR1-ASSOCIATED COREPRESSOR"/>
    <property type="match status" value="1"/>
</dbReference>
<dbReference type="InterPro" id="IPR009072">
    <property type="entry name" value="Histone-fold"/>
</dbReference>
<comment type="subcellular location">
    <subcellularLocation>
        <location evidence="1">Nucleus</location>
    </subcellularLocation>
</comment>
<dbReference type="SUPFAM" id="SSF47113">
    <property type="entry name" value="Histone-fold"/>
    <property type="match status" value="1"/>
</dbReference>
<dbReference type="GO" id="GO:0016251">
    <property type="term" value="F:RNA polymerase II general transcription initiation factor activity"/>
    <property type="evidence" value="ECO:0007669"/>
    <property type="project" value="TreeGrafter"/>
</dbReference>
<dbReference type="CDD" id="cd22906">
    <property type="entry name" value="HFD_DRAP1"/>
    <property type="match status" value="1"/>
</dbReference>
<dbReference type="PANTHER" id="PTHR10252">
    <property type="entry name" value="HISTONE-LIKE TRANSCRIPTION FACTOR CCAAT-RELATED"/>
    <property type="match status" value="1"/>
</dbReference>
<dbReference type="InterPro" id="IPR050568">
    <property type="entry name" value="Transcr_DNA_Rep_Reg"/>
</dbReference>
<dbReference type="STRING" id="578461.R0MBX3"/>
<dbReference type="OMA" id="MSVNKFP"/>
<keyword evidence="2" id="KW-0539">Nucleus</keyword>
<dbReference type="InterPro" id="IPR003958">
    <property type="entry name" value="CBFA_NFYB_domain"/>
</dbReference>
<accession>R0MBX3</accession>
<feature type="domain" description="Transcription factor CBF/NF-Y/archaeal histone" evidence="3">
    <location>
        <begin position="24"/>
        <end position="86"/>
    </location>
</feature>
<dbReference type="EMBL" id="KB908911">
    <property type="protein sequence ID" value="EOB15449.1"/>
    <property type="molecule type" value="Genomic_DNA"/>
</dbReference>
<dbReference type="AlphaFoldDB" id="R0MBX3"/>
<dbReference type="OrthoDB" id="653904at2759"/>
<dbReference type="HOGENOM" id="CLU_045277_9_2_1"/>
<reference evidence="4 5" key="1">
    <citation type="journal article" date="2013" name="BMC Genomics">
        <title>Comparative genomics of parasitic silkworm microsporidia reveal an association between genome expansion and host adaptation.</title>
        <authorList>
            <person name="Pan G."/>
            <person name="Xu J."/>
            <person name="Li T."/>
            <person name="Xia Q."/>
            <person name="Liu S.L."/>
            <person name="Zhang G."/>
            <person name="Li S."/>
            <person name="Li C."/>
            <person name="Liu H."/>
            <person name="Yang L."/>
            <person name="Liu T."/>
            <person name="Zhang X."/>
            <person name="Wu Z."/>
            <person name="Fan W."/>
            <person name="Dang X."/>
            <person name="Xiang H."/>
            <person name="Tao M."/>
            <person name="Li Y."/>
            <person name="Hu J."/>
            <person name="Li Z."/>
            <person name="Lin L."/>
            <person name="Luo J."/>
            <person name="Geng L."/>
            <person name="Wang L."/>
            <person name="Long M."/>
            <person name="Wan Y."/>
            <person name="He N."/>
            <person name="Zhang Z."/>
            <person name="Lu C."/>
            <person name="Keeling P.J."/>
            <person name="Wang J."/>
            <person name="Xiang Z."/>
            <person name="Zhou Z."/>
        </authorList>
    </citation>
    <scope>NUCLEOTIDE SEQUENCE [LARGE SCALE GENOMIC DNA]</scope>
    <source>
        <strain evidence="5">CQ1 / CVCC 102059</strain>
    </source>
</reference>
<sequence>MSVNKFPFTLKYNVNKKKSKSSVFPVSRLKKILQSNESVGKIGASVPVVASKSIELFLKEFVDKCFEEVKNKGGKKIQNEHIKKVV</sequence>
<proteinExistence type="predicted"/>
<dbReference type="GO" id="GO:0001046">
    <property type="term" value="F:core promoter sequence-specific DNA binding"/>
    <property type="evidence" value="ECO:0007669"/>
    <property type="project" value="TreeGrafter"/>
</dbReference>
<evidence type="ECO:0000313" key="5">
    <source>
        <dbReference type="Proteomes" id="UP000016927"/>
    </source>
</evidence>
<organism evidence="4 5">
    <name type="scientific">Nosema bombycis (strain CQ1 / CVCC 102059)</name>
    <name type="common">Microsporidian parasite</name>
    <name type="synonym">Pebrine of silkworm</name>
    <dbReference type="NCBI Taxonomy" id="578461"/>
    <lineage>
        <taxon>Eukaryota</taxon>
        <taxon>Fungi</taxon>
        <taxon>Fungi incertae sedis</taxon>
        <taxon>Microsporidia</taxon>
        <taxon>Nosematidae</taxon>
        <taxon>Nosema</taxon>
    </lineage>
</organism>
<dbReference type="GO" id="GO:0046982">
    <property type="term" value="F:protein heterodimerization activity"/>
    <property type="evidence" value="ECO:0007669"/>
    <property type="project" value="InterPro"/>
</dbReference>
<dbReference type="Gene3D" id="1.10.20.10">
    <property type="entry name" value="Histone, subunit A"/>
    <property type="match status" value="1"/>
</dbReference>
<dbReference type="Pfam" id="PF00808">
    <property type="entry name" value="CBFD_NFYB_HMF"/>
    <property type="match status" value="1"/>
</dbReference>
<evidence type="ECO:0000256" key="2">
    <source>
        <dbReference type="ARBA" id="ARBA00023242"/>
    </source>
</evidence>
<name>R0MBX3_NOSB1</name>
<gene>
    <name evidence="4" type="ORF">NBO_3gi001</name>
</gene>
<evidence type="ECO:0000256" key="1">
    <source>
        <dbReference type="ARBA" id="ARBA00004123"/>
    </source>
</evidence>
<dbReference type="VEuPathDB" id="MicrosporidiaDB:NBO_3gi001"/>
<evidence type="ECO:0000313" key="4">
    <source>
        <dbReference type="EMBL" id="EOB15449.1"/>
    </source>
</evidence>
<protein>
    <submittedName>
        <fullName evidence="4">Class 2 transcriptional repressor</fullName>
    </submittedName>
</protein>
<evidence type="ECO:0000259" key="3">
    <source>
        <dbReference type="Pfam" id="PF00808"/>
    </source>
</evidence>
<keyword evidence="5" id="KW-1185">Reference proteome</keyword>
<dbReference type="Proteomes" id="UP000016927">
    <property type="component" value="Unassembled WGS sequence"/>
</dbReference>
<dbReference type="GO" id="GO:0005634">
    <property type="term" value="C:nucleus"/>
    <property type="evidence" value="ECO:0007669"/>
    <property type="project" value="UniProtKB-SubCell"/>
</dbReference>